<dbReference type="GO" id="GO:0046872">
    <property type="term" value="F:metal ion binding"/>
    <property type="evidence" value="ECO:0007669"/>
    <property type="project" value="UniProtKB-KW"/>
</dbReference>
<organism evidence="5 6">
    <name type="scientific">Flavilitoribacter nigricans (strain ATCC 23147 / DSM 23189 / NBRC 102662 / NCIMB 1420 / SS-2)</name>
    <name type="common">Lewinella nigricans</name>
    <dbReference type="NCBI Taxonomy" id="1122177"/>
    <lineage>
        <taxon>Bacteria</taxon>
        <taxon>Pseudomonadati</taxon>
        <taxon>Bacteroidota</taxon>
        <taxon>Saprospiria</taxon>
        <taxon>Saprospirales</taxon>
        <taxon>Lewinellaceae</taxon>
        <taxon>Flavilitoribacter</taxon>
    </lineage>
</organism>
<keyword evidence="3" id="KW-0378">Hydrolase</keyword>
<feature type="domain" description="Peptidase M20 dimerisation" evidence="4">
    <location>
        <begin position="236"/>
        <end position="387"/>
    </location>
</feature>
<dbReference type="PANTHER" id="PTHR43270:SF8">
    <property type="entry name" value="DI- AND TRIPEPTIDASE DUG2-RELATED"/>
    <property type="match status" value="1"/>
</dbReference>
<dbReference type="Gene3D" id="3.30.70.360">
    <property type="match status" value="1"/>
</dbReference>
<comment type="caution">
    <text evidence="5">The sequence shown here is derived from an EMBL/GenBank/DDBJ whole genome shotgun (WGS) entry which is preliminary data.</text>
</comment>
<reference evidence="5 6" key="1">
    <citation type="submission" date="2017-10" db="EMBL/GenBank/DDBJ databases">
        <title>The draft genome sequence of Lewinella nigricans NBRC 102662.</title>
        <authorList>
            <person name="Wang K."/>
        </authorList>
    </citation>
    <scope>NUCLEOTIDE SEQUENCE [LARGE SCALE GENOMIC DNA]</scope>
    <source>
        <strain evidence="5 6">NBRC 102662</strain>
    </source>
</reference>
<evidence type="ECO:0000256" key="3">
    <source>
        <dbReference type="ARBA" id="ARBA00022801"/>
    </source>
</evidence>
<dbReference type="InterPro" id="IPR002933">
    <property type="entry name" value="Peptidase_M20"/>
</dbReference>
<sequence length="506" mass="56375">MRVLRYTALFCSFFFFGSELIAQSAKADRWIAKKLPEIITEHRALVSLPNVPSRPEDMDRNAEWLRDAFEKRGFKFDILATETIPVLFAESAVDADLPTVLFYFHYDGQPVDPTAWDQDSPFVPVLKHQDEAGKWQMLEWEKTTGTIDPDWRIFGRSAADDKGPIMMFLSAVDFLRETGGKPAFNVKVIMDGEEESGSSGLLSTLEQHRERYAADHLIIMDGPAHPSNRPTLTFGCRGITGATLTVYGPRLAQHSGHFGNYAPNPVFRMAQLLATMKDEAGRVLIDGFYEGVEWDAETAAIMAAVPDDAREINDRLGVAVPEAVGRNYQESLQYPSLNIRGLTSGWTGEQTRTIVPDRAVAEIGIRLVVETDGERQLKLLRRHIEAQGYYLTDRDPTDDERQEHPKIAAFVSRKPVRAFRTELDSPTGKWLRQALEDAFGQAPVNIRTMGGTVPVTPMIEGLGVPAVIVPMVNMDNNQHSPNENLRLGNLVTGIKTCLAILSTPIP</sequence>
<proteinExistence type="predicted"/>
<dbReference type="Pfam" id="PF07687">
    <property type="entry name" value="M20_dimer"/>
    <property type="match status" value="1"/>
</dbReference>
<evidence type="ECO:0000313" key="6">
    <source>
        <dbReference type="Proteomes" id="UP000223913"/>
    </source>
</evidence>
<evidence type="ECO:0000313" key="5">
    <source>
        <dbReference type="EMBL" id="PHN04649.1"/>
    </source>
</evidence>
<dbReference type="AlphaFoldDB" id="A0A2D0N920"/>
<gene>
    <name evidence="5" type="ORF">CRP01_21770</name>
</gene>
<evidence type="ECO:0000256" key="1">
    <source>
        <dbReference type="ARBA" id="ARBA00022670"/>
    </source>
</evidence>
<evidence type="ECO:0000259" key="4">
    <source>
        <dbReference type="Pfam" id="PF07687"/>
    </source>
</evidence>
<dbReference type="InterPro" id="IPR011650">
    <property type="entry name" value="Peptidase_M20_dimer"/>
</dbReference>
<keyword evidence="6" id="KW-1185">Reference proteome</keyword>
<keyword evidence="1" id="KW-0645">Protease</keyword>
<dbReference type="Proteomes" id="UP000223913">
    <property type="component" value="Unassembled WGS sequence"/>
</dbReference>
<dbReference type="SUPFAM" id="SSF53187">
    <property type="entry name" value="Zn-dependent exopeptidases"/>
    <property type="match status" value="1"/>
</dbReference>
<dbReference type="Pfam" id="PF01546">
    <property type="entry name" value="Peptidase_M20"/>
    <property type="match status" value="1"/>
</dbReference>
<dbReference type="Gene3D" id="3.40.630.10">
    <property type="entry name" value="Zn peptidases"/>
    <property type="match status" value="1"/>
</dbReference>
<dbReference type="InterPro" id="IPR051458">
    <property type="entry name" value="Cyt/Met_Dipeptidase"/>
</dbReference>
<name>A0A2D0N920_FLAN2</name>
<accession>A0A2D0N920</accession>
<protein>
    <submittedName>
        <fullName evidence="5">Acetylornithine deacetylase</fullName>
    </submittedName>
</protein>
<dbReference type="EMBL" id="PDUD01000025">
    <property type="protein sequence ID" value="PHN04649.1"/>
    <property type="molecule type" value="Genomic_DNA"/>
</dbReference>
<dbReference type="PANTHER" id="PTHR43270">
    <property type="entry name" value="BETA-ALA-HIS DIPEPTIDASE"/>
    <property type="match status" value="1"/>
</dbReference>
<dbReference type="OrthoDB" id="9761532at2"/>
<dbReference type="GO" id="GO:0006508">
    <property type="term" value="P:proteolysis"/>
    <property type="evidence" value="ECO:0007669"/>
    <property type="project" value="UniProtKB-KW"/>
</dbReference>
<dbReference type="GO" id="GO:0008233">
    <property type="term" value="F:peptidase activity"/>
    <property type="evidence" value="ECO:0007669"/>
    <property type="project" value="UniProtKB-KW"/>
</dbReference>
<evidence type="ECO:0000256" key="2">
    <source>
        <dbReference type="ARBA" id="ARBA00022723"/>
    </source>
</evidence>
<keyword evidence="2" id="KW-0479">Metal-binding</keyword>